<keyword evidence="3" id="KW-0807">Transducer</keyword>
<dbReference type="Pfam" id="PF12729">
    <property type="entry name" value="4HB_MCP_1"/>
    <property type="match status" value="1"/>
</dbReference>
<dbReference type="EMBL" id="LKET01000039">
    <property type="protein sequence ID" value="KPU43559.1"/>
    <property type="molecule type" value="Genomic_DNA"/>
</dbReference>
<dbReference type="AlphaFoldDB" id="A0A0P8W6D1"/>
<dbReference type="Gene3D" id="1.10.287.950">
    <property type="entry name" value="Methyl-accepting chemotaxis protein"/>
    <property type="match status" value="1"/>
</dbReference>
<name>A0A0P8W6D1_9CLOT</name>
<proteinExistence type="inferred from homology"/>
<organism evidence="7 8">
    <name type="scientific">Oxobacter pfennigii</name>
    <dbReference type="NCBI Taxonomy" id="36849"/>
    <lineage>
        <taxon>Bacteria</taxon>
        <taxon>Bacillati</taxon>
        <taxon>Bacillota</taxon>
        <taxon>Clostridia</taxon>
        <taxon>Eubacteriales</taxon>
        <taxon>Clostridiaceae</taxon>
        <taxon>Oxobacter</taxon>
    </lineage>
</organism>
<feature type="domain" description="Methyl-accepting transducer" evidence="5">
    <location>
        <begin position="315"/>
        <end position="544"/>
    </location>
</feature>
<comment type="similarity">
    <text evidence="2">Belongs to the methyl-accepting chemotaxis (MCP) protein family.</text>
</comment>
<evidence type="ECO:0000259" key="6">
    <source>
        <dbReference type="PROSITE" id="PS50885"/>
    </source>
</evidence>
<dbReference type="CDD" id="cd06225">
    <property type="entry name" value="HAMP"/>
    <property type="match status" value="1"/>
</dbReference>
<keyword evidence="4" id="KW-0812">Transmembrane</keyword>
<dbReference type="STRING" id="36849.OXPF_30000"/>
<dbReference type="PROSITE" id="PS50111">
    <property type="entry name" value="CHEMOTAXIS_TRANSDUC_2"/>
    <property type="match status" value="1"/>
</dbReference>
<reference evidence="7 8" key="1">
    <citation type="submission" date="2015-09" db="EMBL/GenBank/DDBJ databases">
        <title>Genome sequence of Oxobacter pfennigii DSM 3222.</title>
        <authorList>
            <person name="Poehlein A."/>
            <person name="Bengelsdorf F.R."/>
            <person name="Schiel-Bengelsdorf B."/>
            <person name="Duerre P."/>
            <person name="Daniel R."/>
        </authorList>
    </citation>
    <scope>NUCLEOTIDE SEQUENCE [LARGE SCALE GENOMIC DNA]</scope>
    <source>
        <strain evidence="7 8">DSM 3222</strain>
    </source>
</reference>
<dbReference type="Proteomes" id="UP000050326">
    <property type="component" value="Unassembled WGS sequence"/>
</dbReference>
<evidence type="ECO:0000256" key="1">
    <source>
        <dbReference type="ARBA" id="ARBA00022500"/>
    </source>
</evidence>
<comment type="caution">
    <text evidence="7">The sequence shown here is derived from an EMBL/GenBank/DDBJ whole genome shotgun (WGS) entry which is preliminary data.</text>
</comment>
<evidence type="ECO:0000313" key="8">
    <source>
        <dbReference type="Proteomes" id="UP000050326"/>
    </source>
</evidence>
<dbReference type="SUPFAM" id="SSF58104">
    <property type="entry name" value="Methyl-accepting chemotaxis protein (MCP) signaling domain"/>
    <property type="match status" value="1"/>
</dbReference>
<dbReference type="OrthoDB" id="9814363at2"/>
<dbReference type="PANTHER" id="PTHR43531:SF11">
    <property type="entry name" value="METHYL-ACCEPTING CHEMOTAXIS PROTEIN 3"/>
    <property type="match status" value="1"/>
</dbReference>
<dbReference type="GO" id="GO:0005886">
    <property type="term" value="C:plasma membrane"/>
    <property type="evidence" value="ECO:0007669"/>
    <property type="project" value="TreeGrafter"/>
</dbReference>
<dbReference type="PROSITE" id="PS50885">
    <property type="entry name" value="HAMP"/>
    <property type="match status" value="1"/>
</dbReference>
<dbReference type="PANTHER" id="PTHR43531">
    <property type="entry name" value="PROTEIN ICFG"/>
    <property type="match status" value="1"/>
</dbReference>
<dbReference type="Pfam" id="PF00015">
    <property type="entry name" value="MCPsignal"/>
    <property type="match status" value="1"/>
</dbReference>
<keyword evidence="4" id="KW-1133">Transmembrane helix</keyword>
<dbReference type="GO" id="GO:0007165">
    <property type="term" value="P:signal transduction"/>
    <property type="evidence" value="ECO:0007669"/>
    <property type="project" value="UniProtKB-KW"/>
</dbReference>
<dbReference type="GO" id="GO:0004888">
    <property type="term" value="F:transmembrane signaling receptor activity"/>
    <property type="evidence" value="ECO:0007669"/>
    <property type="project" value="TreeGrafter"/>
</dbReference>
<keyword evidence="4" id="KW-0472">Membrane</keyword>
<keyword evidence="1" id="KW-0145">Chemotaxis</keyword>
<dbReference type="InterPro" id="IPR051310">
    <property type="entry name" value="MCP_chemotaxis"/>
</dbReference>
<gene>
    <name evidence="7" type="primary">trg</name>
    <name evidence="7" type="ORF">OXPF_30000</name>
</gene>
<sequence length="582" mass="63268">MKNLSISMKLIVGFGIILLLMIATVGVSAFSIIQIGLKVDMYGEYTVPQIVRALNIRRDTMSIERYLLEAMQANTDDEIGELIALTQTDAENVKANLLAFEEGRANNDMDGEIKSAKTLLEKAGSARQKVTQLLNLNTAEAAGEAFRLYEEEYAPIVEELAEVFNRLSEVEMQKSEVQKEAADKAQAFAWILLFSISAAAIVITVIVIFVIRKSIMTPVREIVDVYDEIAKGNMKVNIKYESRDEMGRMAQSIKKTNAFLSAYIADISEKLNLMSKGDMCININMDYIGDFAAIKQAMINTVSELNHTLLTINTAAEQVSAGSAQVSAGAQDLATGSSEQAASVEELTAAIASIAEQAEENSRNVKIATQLVEESGEGVNAGNERMEQLTEAMSEISSSSNEITNITKVIEDIAFQTNILALNAAIEAARAGESGRGFAVVADEVRNLAAKSAEAAKHTADLIQTSVATVSKGKEITLQTAQILHDVEEKSRMVIESIDKVEKASIEQAVAIEQIKQGLSQVSSVIQTNAATAEENSATSEEMSAQASTLHEEVGKFKLDFRHENDGFQSMAFYKNPERENS</sequence>
<evidence type="ECO:0000256" key="4">
    <source>
        <dbReference type="SAM" id="Phobius"/>
    </source>
</evidence>
<dbReference type="SMART" id="SM00283">
    <property type="entry name" value="MA"/>
    <property type="match status" value="1"/>
</dbReference>
<dbReference type="SMART" id="SM00304">
    <property type="entry name" value="HAMP"/>
    <property type="match status" value="1"/>
</dbReference>
<evidence type="ECO:0000259" key="5">
    <source>
        <dbReference type="PROSITE" id="PS50111"/>
    </source>
</evidence>
<dbReference type="PATRIC" id="fig|36849.3.peg.3179"/>
<dbReference type="GO" id="GO:0006935">
    <property type="term" value="P:chemotaxis"/>
    <property type="evidence" value="ECO:0007669"/>
    <property type="project" value="UniProtKB-KW"/>
</dbReference>
<dbReference type="Gene3D" id="1.10.8.500">
    <property type="entry name" value="HAMP domain in histidine kinase"/>
    <property type="match status" value="1"/>
</dbReference>
<dbReference type="InterPro" id="IPR004089">
    <property type="entry name" value="MCPsignal_dom"/>
</dbReference>
<dbReference type="InterPro" id="IPR024478">
    <property type="entry name" value="HlyB_4HB_MCP"/>
</dbReference>
<feature type="domain" description="HAMP" evidence="6">
    <location>
        <begin position="213"/>
        <end position="265"/>
    </location>
</feature>
<accession>A0A0P8W6D1</accession>
<protein>
    <submittedName>
        <fullName evidence="7">Methyl-accepting chemotaxis protein III</fullName>
    </submittedName>
</protein>
<evidence type="ECO:0000256" key="3">
    <source>
        <dbReference type="PROSITE-ProRule" id="PRU00284"/>
    </source>
</evidence>
<feature type="transmembrane region" description="Helical" evidence="4">
    <location>
        <begin position="187"/>
        <end position="211"/>
    </location>
</feature>
<dbReference type="RefSeq" id="WP_054875993.1">
    <property type="nucleotide sequence ID" value="NZ_LKET01000039.1"/>
</dbReference>
<evidence type="ECO:0000256" key="2">
    <source>
        <dbReference type="ARBA" id="ARBA00029447"/>
    </source>
</evidence>
<keyword evidence="8" id="KW-1185">Reference proteome</keyword>
<evidence type="ECO:0000313" key="7">
    <source>
        <dbReference type="EMBL" id="KPU43559.1"/>
    </source>
</evidence>
<dbReference type="Pfam" id="PF00672">
    <property type="entry name" value="HAMP"/>
    <property type="match status" value="1"/>
</dbReference>
<dbReference type="InterPro" id="IPR003660">
    <property type="entry name" value="HAMP_dom"/>
</dbReference>